<dbReference type="InterPro" id="IPR029044">
    <property type="entry name" value="Nucleotide-diphossugar_trans"/>
</dbReference>
<dbReference type="EMBL" id="BQKY01000012">
    <property type="protein sequence ID" value="GJN92672.1"/>
    <property type="molecule type" value="Genomic_DNA"/>
</dbReference>
<feature type="compositionally biased region" description="Acidic residues" evidence="9">
    <location>
        <begin position="140"/>
        <end position="154"/>
    </location>
</feature>
<dbReference type="GO" id="GO:0071555">
    <property type="term" value="P:cell wall organization"/>
    <property type="evidence" value="ECO:0007669"/>
    <property type="project" value="UniProtKB-KW"/>
</dbReference>
<accession>A0AAV5GT37</accession>
<dbReference type="InterPro" id="IPR004835">
    <property type="entry name" value="Chitin_synth"/>
</dbReference>
<dbReference type="CDD" id="cd04190">
    <property type="entry name" value="Chitin_synth_C"/>
    <property type="match status" value="1"/>
</dbReference>
<dbReference type="Proteomes" id="UP001342314">
    <property type="component" value="Unassembled WGS sequence"/>
</dbReference>
<feature type="region of interest" description="Disordered" evidence="9">
    <location>
        <begin position="966"/>
        <end position="1025"/>
    </location>
</feature>
<feature type="compositionally biased region" description="Acidic residues" evidence="9">
    <location>
        <begin position="162"/>
        <end position="172"/>
    </location>
</feature>
<feature type="transmembrane region" description="Helical" evidence="10">
    <location>
        <begin position="634"/>
        <end position="662"/>
    </location>
</feature>
<feature type="transmembrane region" description="Helical" evidence="10">
    <location>
        <begin position="712"/>
        <end position="736"/>
    </location>
</feature>
<dbReference type="InterPro" id="IPR013616">
    <property type="entry name" value="Chitin_synth_N"/>
</dbReference>
<evidence type="ECO:0000256" key="1">
    <source>
        <dbReference type="ARBA" id="ARBA00004141"/>
    </source>
</evidence>
<feature type="transmembrane region" description="Helical" evidence="10">
    <location>
        <begin position="682"/>
        <end position="700"/>
    </location>
</feature>
<dbReference type="SUPFAM" id="SSF53448">
    <property type="entry name" value="Nucleotide-diphospho-sugar transferases"/>
    <property type="match status" value="1"/>
</dbReference>
<name>A0AAV5GT37_9BASI</name>
<feature type="compositionally biased region" description="Polar residues" evidence="9">
    <location>
        <begin position="1010"/>
        <end position="1025"/>
    </location>
</feature>
<evidence type="ECO:0000256" key="3">
    <source>
        <dbReference type="ARBA" id="ARBA00022676"/>
    </source>
</evidence>
<comment type="subcellular location">
    <subcellularLocation>
        <location evidence="1">Membrane</location>
        <topology evidence="1">Multi-pass membrane protein</topology>
    </subcellularLocation>
</comment>
<feature type="domain" description="Chitin synthase N-terminal" evidence="11">
    <location>
        <begin position="223"/>
        <end position="287"/>
    </location>
</feature>
<evidence type="ECO:0000256" key="6">
    <source>
        <dbReference type="ARBA" id="ARBA00023136"/>
    </source>
</evidence>
<gene>
    <name evidence="12" type="ORF">Rhopal_005707-T1</name>
</gene>
<dbReference type="GO" id="GO:0030428">
    <property type="term" value="C:cell septum"/>
    <property type="evidence" value="ECO:0007669"/>
    <property type="project" value="TreeGrafter"/>
</dbReference>
<dbReference type="Pfam" id="PF01644">
    <property type="entry name" value="Chitin_synth_1"/>
    <property type="match status" value="1"/>
</dbReference>
<organism evidence="12 13">
    <name type="scientific">Rhodotorula paludigena</name>
    <dbReference type="NCBI Taxonomy" id="86838"/>
    <lineage>
        <taxon>Eukaryota</taxon>
        <taxon>Fungi</taxon>
        <taxon>Dikarya</taxon>
        <taxon>Basidiomycota</taxon>
        <taxon>Pucciniomycotina</taxon>
        <taxon>Microbotryomycetes</taxon>
        <taxon>Sporidiobolales</taxon>
        <taxon>Sporidiobolaceae</taxon>
        <taxon>Rhodotorula</taxon>
    </lineage>
</organism>
<keyword evidence="13" id="KW-1185">Reference proteome</keyword>
<evidence type="ECO:0000256" key="5">
    <source>
        <dbReference type="ARBA" id="ARBA00022989"/>
    </source>
</evidence>
<dbReference type="GO" id="GO:0071944">
    <property type="term" value="C:cell periphery"/>
    <property type="evidence" value="ECO:0007669"/>
    <property type="project" value="TreeGrafter"/>
</dbReference>
<dbReference type="GO" id="GO:0016020">
    <property type="term" value="C:membrane"/>
    <property type="evidence" value="ECO:0007669"/>
    <property type="project" value="UniProtKB-SubCell"/>
</dbReference>
<evidence type="ECO:0000256" key="9">
    <source>
        <dbReference type="SAM" id="MobiDB-lite"/>
    </source>
</evidence>
<evidence type="ECO:0000256" key="8">
    <source>
        <dbReference type="ARBA" id="ARBA00024009"/>
    </source>
</evidence>
<protein>
    <recommendedName>
        <fullName evidence="2">chitin synthase</fullName>
        <ecNumber evidence="2">2.4.1.16</ecNumber>
    </recommendedName>
</protein>
<evidence type="ECO:0000256" key="10">
    <source>
        <dbReference type="SAM" id="Phobius"/>
    </source>
</evidence>
<sequence>MVYTPLDAPHQSTYPDSPSRHGQSGIRAVAYDSHDDGYDDAPFLGSSGIRPPSFHSHDEHPSSAAQGAGLYIGDDDDATEELTYVNGGARRLPRAYDSTREMYDPDLELHLDSPGGAGGAVGRSPVPLYSQAGLRSARDWEEDVKDPGEFEESFEAGRGGDDEGDGDGDEEDGLHSPAMSYQGGFGAPPTVRHQLGFVASVETADKNLNDPQTAHLRRKNLQTRRVKLTDGNLVIPCAIPTRLLGFLPRKDGDEFTQTRYTGVTCGPDEFNERHYSLRPSLYDRQTELFVVITMYNENEELFCRTLHGVMKNISQLCKRKKSATWGPDGWKKVVVCIVADGRKAIHPRVLDCLAALGVYQPNVATNQVDSQPVQCHVYEHTTQMSIAPDLTFKGLEKGIVPCQIMFALKEKNAKKINSHRWALQAFAPQLDPRVVILIDVGTKPAANSLYSLWKTFDMNSNVGGACGEIVAMKGKFWLSLLNPLVAAQNFEYKISNILDKPLESICGYISVLPGAFSAYRYIALKNDELGHGPLASYFKGEHLAGHDADLQTSNMYLAEDRILCWELVAKRGDAWVLKYVKGAKGETDVPDTIAEFIGQRRRWLNGSFFAGVYALLHTFQLLGTSHSRKKIAFLFLQAIYNFVNVLFSWVGLSSYWIFFMVLTTSLEDPTFKIKGIAVVNRIMQYAYIGAVIASFLLSMGNRVKAARWKYMGVIIIFSVTTAYMFGAAGYCVYKAVEQSAESLIMAQIVISLVSTYGIYILASLIALDPWHIVTSMGQYLLLSPLYINLLSIYAFSNLHDFSWGTKEQTKSEIDLGITRKVGQNEVDMALPADQTDIDVVYDRSLHNLKTRPMIIPPALSDKQKEEAVRDHYQSIRTNVLLSWVLTNALLVAVILEGDYASTFSEGGGNGRTQVYLVVILIAVAIMSFIRFIGSTAYVIDGYVRVVGGWVQRQLFARRQVSQQGQLRRRGVGGGGTARSEAGTEIKSDKVEDDGASSIVERDGASLAGGQATTARATNSSWYLRG</sequence>
<comment type="function">
    <text evidence="8">Polymerizes chitin, a structural polymer of the cell wall and septum, by transferring the sugar moiety of UDP-GlcNAc to the non-reducing end of the growing chitin polymer.</text>
</comment>
<dbReference type="AlphaFoldDB" id="A0AAV5GT37"/>
<keyword evidence="6 10" id="KW-0472">Membrane</keyword>
<dbReference type="EC" id="2.4.1.16" evidence="2"/>
<evidence type="ECO:0000256" key="2">
    <source>
        <dbReference type="ARBA" id="ARBA00012543"/>
    </source>
</evidence>
<dbReference type="PANTHER" id="PTHR22914:SF38">
    <property type="entry name" value="CHITIN SYNTHASE 2"/>
    <property type="match status" value="1"/>
</dbReference>
<keyword evidence="3" id="KW-0328">Glycosyltransferase</keyword>
<feature type="transmembrane region" description="Helical" evidence="10">
    <location>
        <begin position="914"/>
        <end position="933"/>
    </location>
</feature>
<comment type="caution">
    <text evidence="12">The sequence shown here is derived from an EMBL/GenBank/DDBJ whole genome shotgun (WGS) entry which is preliminary data.</text>
</comment>
<dbReference type="GO" id="GO:0006031">
    <property type="term" value="P:chitin biosynthetic process"/>
    <property type="evidence" value="ECO:0007669"/>
    <property type="project" value="TreeGrafter"/>
</dbReference>
<keyword evidence="3" id="KW-0808">Transferase</keyword>
<feature type="compositionally biased region" description="Polar residues" evidence="9">
    <location>
        <begin position="10"/>
        <end position="22"/>
    </location>
</feature>
<keyword evidence="5 10" id="KW-1133">Transmembrane helix</keyword>
<feature type="transmembrane region" description="Helical" evidence="10">
    <location>
        <begin position="880"/>
        <end position="902"/>
    </location>
</feature>
<keyword evidence="4 10" id="KW-0812">Transmembrane</keyword>
<evidence type="ECO:0000259" key="11">
    <source>
        <dbReference type="Pfam" id="PF08407"/>
    </source>
</evidence>
<dbReference type="GO" id="GO:0004100">
    <property type="term" value="F:chitin synthase activity"/>
    <property type="evidence" value="ECO:0007669"/>
    <property type="project" value="UniProtKB-EC"/>
</dbReference>
<evidence type="ECO:0000256" key="4">
    <source>
        <dbReference type="ARBA" id="ARBA00022692"/>
    </source>
</evidence>
<evidence type="ECO:0000313" key="12">
    <source>
        <dbReference type="EMBL" id="GJN92672.1"/>
    </source>
</evidence>
<keyword evidence="7" id="KW-0961">Cell wall biogenesis/degradation</keyword>
<feature type="transmembrane region" description="Helical" evidence="10">
    <location>
        <begin position="742"/>
        <end position="767"/>
    </location>
</feature>
<dbReference type="Pfam" id="PF08407">
    <property type="entry name" value="Chitin_synth_1N"/>
    <property type="match status" value="1"/>
</dbReference>
<feature type="region of interest" description="Disordered" evidence="9">
    <location>
        <begin position="37"/>
        <end position="74"/>
    </location>
</feature>
<feature type="region of interest" description="Disordered" evidence="9">
    <location>
        <begin position="137"/>
        <end position="179"/>
    </location>
</feature>
<evidence type="ECO:0000256" key="7">
    <source>
        <dbReference type="ARBA" id="ARBA00023316"/>
    </source>
</evidence>
<dbReference type="PANTHER" id="PTHR22914">
    <property type="entry name" value="CHITIN SYNTHASE"/>
    <property type="match status" value="1"/>
</dbReference>
<reference evidence="12 13" key="1">
    <citation type="submission" date="2021-12" db="EMBL/GenBank/DDBJ databases">
        <title>High titer production of polyol ester of fatty acids by Rhodotorula paludigena BS15 towards product separation-free biomass refinery.</title>
        <authorList>
            <person name="Mano J."/>
            <person name="Ono H."/>
            <person name="Tanaka T."/>
            <person name="Naito K."/>
            <person name="Sushida H."/>
            <person name="Ike M."/>
            <person name="Tokuyasu K."/>
            <person name="Kitaoka M."/>
        </authorList>
    </citation>
    <scope>NUCLEOTIDE SEQUENCE [LARGE SCALE GENOMIC DNA]</scope>
    <source>
        <strain evidence="12 13">BS15</strain>
    </source>
</reference>
<proteinExistence type="predicted"/>
<evidence type="ECO:0000313" key="13">
    <source>
        <dbReference type="Proteomes" id="UP001342314"/>
    </source>
</evidence>
<feature type="region of interest" description="Disordered" evidence="9">
    <location>
        <begin position="1"/>
        <end position="25"/>
    </location>
</feature>
<feature type="transmembrane region" description="Helical" evidence="10">
    <location>
        <begin position="603"/>
        <end position="622"/>
    </location>
</feature>